<dbReference type="InterPro" id="IPR036259">
    <property type="entry name" value="MFS_trans_sf"/>
</dbReference>
<sequence length="536" mass="58416">MASRPERWDVEDETFWETEGKTIANRNLWVSIPNLLCGFSVWLYWGMIAKTMQKLHFANEELFNFTFQNNGLSYDEAGYRALLFTLPAVAGLAGATLRIPNSFMIAICGGRNVKFMTTLLLIIPAVAAGFALQNPQTPFGTFIVLAALSGVGGGAFASSMSNISFFFPKRMQGLALGLNAGLGNAGVSAMQFLIPWAITFGMFGAIGGDPQTFLVDGVAKQLWIQNAAMVWVPVMTVLAIMAWVFMNNLPQHDCGSTPAAIGKYLWLQAIGFLGVAVGVGMLIFVSLPIPELARIFLVLIVAVAATMLGMKLMTPKTIQEPLNKQFAIFSNKHNWVMTWLYVMTFGSFIGYANAFPKLIDDIFVTKTNGLVTSNYIWIGAAVGAFIRPVGGWLADKLGGARVTQWDTWVMVASTILAGYIVSLAGKESALGAEGHPEKYFIPFLITFIVLFATTGIGNGSTFRMIPIIFSKEQAGPVLGWTSAIAAYGAYLIPKIFATQIKAGTPEYALYGFAGYYVSCLLVNWWFYARKNAEIKC</sequence>
<feature type="transmembrane region" description="Helical" evidence="5">
    <location>
        <begin position="138"/>
        <end position="157"/>
    </location>
</feature>
<feature type="transmembrane region" description="Helical" evidence="5">
    <location>
        <begin position="508"/>
        <end position="527"/>
    </location>
</feature>
<organism evidence="6">
    <name type="scientific">hydrothermal vent metagenome</name>
    <dbReference type="NCBI Taxonomy" id="652676"/>
    <lineage>
        <taxon>unclassified sequences</taxon>
        <taxon>metagenomes</taxon>
        <taxon>ecological metagenomes</taxon>
    </lineage>
</organism>
<feature type="transmembrane region" description="Helical" evidence="5">
    <location>
        <begin position="375"/>
        <end position="393"/>
    </location>
</feature>
<feature type="transmembrane region" description="Helical" evidence="5">
    <location>
        <begin position="223"/>
        <end position="245"/>
    </location>
</feature>
<keyword evidence="2 5" id="KW-0812">Transmembrane</keyword>
<feature type="transmembrane region" description="Helical" evidence="5">
    <location>
        <begin position="295"/>
        <end position="314"/>
    </location>
</feature>
<feature type="transmembrane region" description="Helical" evidence="5">
    <location>
        <begin position="77"/>
        <end position="100"/>
    </location>
</feature>
<feature type="transmembrane region" description="Helical" evidence="5">
    <location>
        <begin position="405"/>
        <end position="424"/>
    </location>
</feature>
<comment type="subcellular location">
    <subcellularLocation>
        <location evidence="1">Membrane</location>
        <topology evidence="1">Multi-pass membrane protein</topology>
    </subcellularLocation>
</comment>
<dbReference type="GO" id="GO:0015112">
    <property type="term" value="F:nitrate transmembrane transporter activity"/>
    <property type="evidence" value="ECO:0007669"/>
    <property type="project" value="InterPro"/>
</dbReference>
<name>A0A3B1DZ93_9ZZZZ</name>
<evidence type="ECO:0000256" key="1">
    <source>
        <dbReference type="ARBA" id="ARBA00004141"/>
    </source>
</evidence>
<dbReference type="SUPFAM" id="SSF103473">
    <property type="entry name" value="MFS general substrate transporter"/>
    <property type="match status" value="1"/>
</dbReference>
<evidence type="ECO:0000313" key="6">
    <source>
        <dbReference type="EMBL" id="VAX41000.1"/>
    </source>
</evidence>
<keyword evidence="4 5" id="KW-0472">Membrane</keyword>
<reference evidence="6" key="1">
    <citation type="submission" date="2018-06" db="EMBL/GenBank/DDBJ databases">
        <authorList>
            <person name="Zhirakovskaya E."/>
        </authorList>
    </citation>
    <scope>NUCLEOTIDE SEQUENCE</scope>
</reference>
<feature type="transmembrane region" description="Helical" evidence="5">
    <location>
        <begin position="265"/>
        <end position="289"/>
    </location>
</feature>
<gene>
    <name evidence="6" type="ORF">MNBD_PLANCTO02-2886</name>
</gene>
<accession>A0A3B1DZ93</accession>
<dbReference type="InterPro" id="IPR044772">
    <property type="entry name" value="NO3_transporter"/>
</dbReference>
<feature type="transmembrane region" description="Helical" evidence="5">
    <location>
        <begin position="439"/>
        <end position="457"/>
    </location>
</feature>
<feature type="transmembrane region" description="Helical" evidence="5">
    <location>
        <begin position="28"/>
        <end position="45"/>
    </location>
</feature>
<protein>
    <submittedName>
        <fullName evidence="6">Nitrate/nitrite transporter</fullName>
    </submittedName>
</protein>
<evidence type="ECO:0000256" key="2">
    <source>
        <dbReference type="ARBA" id="ARBA00022692"/>
    </source>
</evidence>
<evidence type="ECO:0000256" key="4">
    <source>
        <dbReference type="ARBA" id="ARBA00023136"/>
    </source>
</evidence>
<dbReference type="GO" id="GO:0016020">
    <property type="term" value="C:membrane"/>
    <property type="evidence" value="ECO:0007669"/>
    <property type="project" value="UniProtKB-SubCell"/>
</dbReference>
<dbReference type="AlphaFoldDB" id="A0A3B1DZ93"/>
<proteinExistence type="predicted"/>
<evidence type="ECO:0000256" key="3">
    <source>
        <dbReference type="ARBA" id="ARBA00022989"/>
    </source>
</evidence>
<keyword evidence="3 5" id="KW-1133">Transmembrane helix</keyword>
<dbReference type="EMBL" id="UOGL01000502">
    <property type="protein sequence ID" value="VAX41000.1"/>
    <property type="molecule type" value="Genomic_DNA"/>
</dbReference>
<dbReference type="PANTHER" id="PTHR23515">
    <property type="entry name" value="HIGH-AFFINITY NITRATE TRANSPORTER 2.3"/>
    <property type="match status" value="1"/>
</dbReference>
<feature type="transmembrane region" description="Helical" evidence="5">
    <location>
        <begin position="112"/>
        <end position="132"/>
    </location>
</feature>
<dbReference type="Gene3D" id="1.20.1250.20">
    <property type="entry name" value="MFS general substrate transporter like domains"/>
    <property type="match status" value="2"/>
</dbReference>
<feature type="transmembrane region" description="Helical" evidence="5">
    <location>
        <begin position="335"/>
        <end position="355"/>
    </location>
</feature>
<feature type="transmembrane region" description="Helical" evidence="5">
    <location>
        <begin position="178"/>
        <end position="203"/>
    </location>
</feature>
<feature type="transmembrane region" description="Helical" evidence="5">
    <location>
        <begin position="477"/>
        <end position="496"/>
    </location>
</feature>
<evidence type="ECO:0000256" key="5">
    <source>
        <dbReference type="SAM" id="Phobius"/>
    </source>
</evidence>